<evidence type="ECO:0000313" key="1">
    <source>
        <dbReference type="EMBL" id="MBP2707523.1"/>
    </source>
</evidence>
<accession>A0A940WQP3</accession>
<dbReference type="InterPro" id="IPR051704">
    <property type="entry name" value="FAD_aromatic-hydroxylase"/>
</dbReference>
<dbReference type="Proteomes" id="UP000674234">
    <property type="component" value="Unassembled WGS sequence"/>
</dbReference>
<name>A0A940WQP3_9ACTN</name>
<sequence>MDHSTGGRVALAGDAGYGATFGGMGAGVALVTSHVLAGELAAAGGGHRAAFAEYESRVRGFARACQRIGAGSGSFLASVTAARLRRRNRMYRVLTSRFLVGFLDRLTTKAATSITLPDYPGGAMDTDYTRV</sequence>
<dbReference type="PANTHER" id="PTHR46865">
    <property type="entry name" value="OXIDOREDUCTASE-RELATED"/>
    <property type="match status" value="1"/>
</dbReference>
<evidence type="ECO:0000313" key="2">
    <source>
        <dbReference type="Proteomes" id="UP000674234"/>
    </source>
</evidence>
<dbReference type="PANTHER" id="PTHR46865:SF2">
    <property type="entry name" value="MONOOXYGENASE"/>
    <property type="match status" value="1"/>
</dbReference>
<proteinExistence type="predicted"/>
<gene>
    <name evidence="1" type="ORF">JOL79_27440</name>
</gene>
<dbReference type="Gene3D" id="3.50.50.60">
    <property type="entry name" value="FAD/NAD(P)-binding domain"/>
    <property type="match status" value="1"/>
</dbReference>
<dbReference type="EMBL" id="JAFCNB010000020">
    <property type="protein sequence ID" value="MBP2707523.1"/>
    <property type="molecule type" value="Genomic_DNA"/>
</dbReference>
<dbReference type="RefSeq" id="WP_210158787.1">
    <property type="nucleotide sequence ID" value="NZ_JAFCNB010000020.1"/>
</dbReference>
<keyword evidence="2" id="KW-1185">Reference proteome</keyword>
<organism evidence="1 2">
    <name type="scientific">Microbispora oryzae</name>
    <dbReference type="NCBI Taxonomy" id="2806554"/>
    <lineage>
        <taxon>Bacteria</taxon>
        <taxon>Bacillati</taxon>
        <taxon>Actinomycetota</taxon>
        <taxon>Actinomycetes</taxon>
        <taxon>Streptosporangiales</taxon>
        <taxon>Streptosporangiaceae</taxon>
        <taxon>Microbispora</taxon>
    </lineage>
</organism>
<dbReference type="InterPro" id="IPR036188">
    <property type="entry name" value="FAD/NAD-bd_sf"/>
</dbReference>
<protein>
    <recommendedName>
        <fullName evidence="3">FAD-binding domain-containing protein</fullName>
    </recommendedName>
</protein>
<dbReference type="SUPFAM" id="SSF51905">
    <property type="entry name" value="FAD/NAD(P)-binding domain"/>
    <property type="match status" value="1"/>
</dbReference>
<dbReference type="AlphaFoldDB" id="A0A940WQP3"/>
<evidence type="ECO:0008006" key="3">
    <source>
        <dbReference type="Google" id="ProtNLM"/>
    </source>
</evidence>
<comment type="caution">
    <text evidence="1">The sequence shown here is derived from an EMBL/GenBank/DDBJ whole genome shotgun (WGS) entry which is preliminary data.</text>
</comment>
<reference evidence="1" key="1">
    <citation type="submission" date="2021-02" db="EMBL/GenBank/DDBJ databases">
        <title>Draft genome sequence of Microbispora sp. RL4-1S isolated from rice leaves in Thailand.</title>
        <authorList>
            <person name="Muangham S."/>
            <person name="Duangmal K."/>
        </authorList>
    </citation>
    <scope>NUCLEOTIDE SEQUENCE</scope>
    <source>
        <strain evidence="1">RL4-1S</strain>
    </source>
</reference>